<dbReference type="GO" id="GO:0003847">
    <property type="term" value="F:1-alkyl-2-acetylglycerophosphocholine esterase activity"/>
    <property type="evidence" value="ECO:0007669"/>
    <property type="project" value="TreeGrafter"/>
</dbReference>
<evidence type="ECO:0000256" key="2">
    <source>
        <dbReference type="ARBA" id="ARBA00022963"/>
    </source>
</evidence>
<dbReference type="InterPro" id="IPR029058">
    <property type="entry name" value="AB_hydrolase_fold"/>
</dbReference>
<gene>
    <name evidence="5" type="ORF">L323_11770</name>
</gene>
<sequence>MLGIITLLIALGAQIGFLVYRLVTKNRQLKVKNTIRIAAFAIFALLLATGFYWWGFRWIGLFILLAILSTFSVIYFIKKPKTEKEHKAFPAVLSCLSGCILLTICILPGILFPQFSPIESTGNYAVNTTSVTFVDTSRIDPFSNTGENRKLTVQFWYPTVAEGSNTFPLTIFSHGSFGYRGSNLSTFKNLASNGFVVCSVDHSYHSFFAKHTDGTTTLVNTEFLSDVTNITNDKYDEKTSYDETHEWLNLRTTDINFVLDKILDNKNAEIPESVYTIINPEKIGLLGHSLGGAAAAQLGRQRSDVDAVAVIDGTMIGEEIDFKNEHAVLNTETYPIPLLNLYNDNHYKDAKQIGAAYNNLSASANAKEAYDVVIRDSGHLNFTDLPLFSPALAHMLGTGEVDSRYCIETMNKIVLDFFNHTLKDEQELHLQTEY</sequence>
<evidence type="ECO:0000313" key="6">
    <source>
        <dbReference type="Proteomes" id="UP000016860"/>
    </source>
</evidence>
<evidence type="ECO:0000313" key="5">
    <source>
        <dbReference type="EMBL" id="EPR11480.1"/>
    </source>
</evidence>
<dbReference type="GO" id="GO:0016042">
    <property type="term" value="P:lipid catabolic process"/>
    <property type="evidence" value="ECO:0007669"/>
    <property type="project" value="UniProtKB-KW"/>
</dbReference>
<evidence type="ECO:0000256" key="3">
    <source>
        <dbReference type="ARBA" id="ARBA00023098"/>
    </source>
</evidence>
<dbReference type="Proteomes" id="UP000016860">
    <property type="component" value="Unassembled WGS sequence"/>
</dbReference>
<dbReference type="RefSeq" id="WP_020815852.1">
    <property type="nucleotide sequence ID" value="NZ_ATAY01000039.1"/>
</dbReference>
<keyword evidence="1" id="KW-0378">Hydrolase</keyword>
<dbReference type="AlphaFoldDB" id="U4R0P5"/>
<comment type="caution">
    <text evidence="5">The sequence shown here is derived from an EMBL/GenBank/DDBJ whole genome shotgun (WGS) entry which is preliminary data.</text>
</comment>
<keyword evidence="3" id="KW-0443">Lipid metabolism</keyword>
<dbReference type="EMBL" id="ATAY01000039">
    <property type="protein sequence ID" value="EPR11480.1"/>
    <property type="molecule type" value="Genomic_DNA"/>
</dbReference>
<dbReference type="SUPFAM" id="SSF53474">
    <property type="entry name" value="alpha/beta-Hydrolases"/>
    <property type="match status" value="1"/>
</dbReference>
<organism evidence="5 6">
    <name type="scientific">Ruminiclostridium papyrosolvens C7</name>
    <dbReference type="NCBI Taxonomy" id="1330534"/>
    <lineage>
        <taxon>Bacteria</taxon>
        <taxon>Bacillati</taxon>
        <taxon>Bacillota</taxon>
        <taxon>Clostridia</taxon>
        <taxon>Eubacteriales</taxon>
        <taxon>Oscillospiraceae</taxon>
        <taxon>Ruminiclostridium</taxon>
    </lineage>
</organism>
<accession>U4R0P5</accession>
<reference evidence="5 6" key="1">
    <citation type="journal article" date="2013" name="Genome Announc.">
        <title>Draft Genome Sequence of the Cellulolytic Bacterium Clostridium papyrosolvens C7 (ATCC 700395).</title>
        <authorList>
            <person name="Zepeda V."/>
            <person name="Dassa B."/>
            <person name="Borovok I."/>
            <person name="Lamed R."/>
            <person name="Bayer E.A."/>
            <person name="Cate J.H."/>
        </authorList>
    </citation>
    <scope>NUCLEOTIDE SEQUENCE [LARGE SCALE GENOMIC DNA]</scope>
    <source>
        <strain evidence="5 6">C7</strain>
    </source>
</reference>
<name>U4R0P5_9FIRM</name>
<protein>
    <recommendedName>
        <fullName evidence="7">Platelet-activating factor acetylhydrolase plasma/intracellular</fullName>
    </recommendedName>
</protein>
<dbReference type="OrthoDB" id="9814760at2"/>
<feature type="transmembrane region" description="Helical" evidence="4">
    <location>
        <begin position="35"/>
        <end position="53"/>
    </location>
</feature>
<keyword evidence="4" id="KW-1133">Transmembrane helix</keyword>
<dbReference type="Gene3D" id="3.40.50.1820">
    <property type="entry name" value="alpha/beta hydrolase"/>
    <property type="match status" value="1"/>
</dbReference>
<keyword evidence="4" id="KW-0812">Transmembrane</keyword>
<evidence type="ECO:0000256" key="1">
    <source>
        <dbReference type="ARBA" id="ARBA00022801"/>
    </source>
</evidence>
<dbReference type="STRING" id="1330534.L323_11770"/>
<proteinExistence type="predicted"/>
<feature type="transmembrane region" description="Helical" evidence="4">
    <location>
        <begin position="6"/>
        <end position="23"/>
    </location>
</feature>
<feature type="transmembrane region" description="Helical" evidence="4">
    <location>
        <begin position="59"/>
        <end position="77"/>
    </location>
</feature>
<evidence type="ECO:0000256" key="4">
    <source>
        <dbReference type="SAM" id="Phobius"/>
    </source>
</evidence>
<feature type="transmembrane region" description="Helical" evidence="4">
    <location>
        <begin position="89"/>
        <end position="111"/>
    </location>
</feature>
<dbReference type="PANTHER" id="PTHR10272:SF0">
    <property type="entry name" value="PLATELET-ACTIVATING FACTOR ACETYLHYDROLASE"/>
    <property type="match status" value="1"/>
</dbReference>
<keyword evidence="4" id="KW-0472">Membrane</keyword>
<evidence type="ECO:0008006" key="7">
    <source>
        <dbReference type="Google" id="ProtNLM"/>
    </source>
</evidence>
<dbReference type="Pfam" id="PF03403">
    <property type="entry name" value="PAF-AH_p_II"/>
    <property type="match status" value="1"/>
</dbReference>
<keyword evidence="2" id="KW-0442">Lipid degradation</keyword>
<dbReference type="PATRIC" id="fig|1330534.3.peg.2347"/>
<dbReference type="PANTHER" id="PTHR10272">
    <property type="entry name" value="PLATELET-ACTIVATING FACTOR ACETYLHYDROLASE"/>
    <property type="match status" value="1"/>
</dbReference>